<dbReference type="Proteomes" id="UP000011531">
    <property type="component" value="Unassembled WGS sequence"/>
</dbReference>
<proteinExistence type="predicted"/>
<dbReference type="PANTHER" id="PTHR30483:SF6">
    <property type="entry name" value="PERIPLASMIC BINDING PROTEIN OF ABC TRANSPORTER FOR NATURAL AMINO ACIDS"/>
    <property type="match status" value="1"/>
</dbReference>
<dbReference type="Pfam" id="PF13458">
    <property type="entry name" value="Peripla_BP_6"/>
    <property type="match status" value="1"/>
</dbReference>
<dbReference type="STRING" id="1227498.C492_20560"/>
<dbReference type="PROSITE" id="PS51318">
    <property type="entry name" value="TAT"/>
    <property type="match status" value="1"/>
</dbReference>
<dbReference type="PROSITE" id="PS51257">
    <property type="entry name" value="PROKAR_LIPOPROTEIN"/>
    <property type="match status" value="1"/>
</dbReference>
<name>L9WQR7_9EURY</name>
<sequence>MGRSHSSTTSGGSVSRRQLLASGAAVGGTAALGGCLGSREDGLTVGFALPFTGTYALLGESIVDGFELYLDQRDGEVNGEEVELVRRDTEADTNKGVDVTRELLIKERADAIVGPVSSAVAMAMIQPIETESSAIWFNANAGDYRITAEGCPEYHFRTSFNDWQTSAPLARFVYEEIADNVCLAYADYAFGQNSKEFFKEAFEELGGEVVDEVGAPLGTDDFSPYLGDIQDSGAEAVYSFFAGGDAVNYVNAFSSFGLDEEMTQTGSGFLLANDTLPAQGASALGMYSLLHYTTTHDSDRNRTFVENYEQLHGGSPNVYACQGYDSAQAFVDAVEETGGTDPDEMVDSLVEMEFDSPRGQFRFNPDTHEPIHNMYVREVVESDDGESVENEVIDTLEEVEGPAWGCSN</sequence>
<evidence type="ECO:0000313" key="4">
    <source>
        <dbReference type="Proteomes" id="UP000011531"/>
    </source>
</evidence>
<dbReference type="EMBL" id="AOIA01000162">
    <property type="protein sequence ID" value="ELY51511.1"/>
    <property type="molecule type" value="Genomic_DNA"/>
</dbReference>
<dbReference type="PATRIC" id="fig|1227498.3.peg.4066"/>
<comment type="caution">
    <text evidence="3">The sequence shown here is derived from an EMBL/GenBank/DDBJ whole genome shotgun (WGS) entry which is preliminary data.</text>
</comment>
<dbReference type="InterPro" id="IPR006311">
    <property type="entry name" value="TAT_signal"/>
</dbReference>
<accession>L9WQR7</accession>
<dbReference type="PANTHER" id="PTHR30483">
    <property type="entry name" value="LEUCINE-SPECIFIC-BINDING PROTEIN"/>
    <property type="match status" value="1"/>
</dbReference>
<dbReference type="InterPro" id="IPR028081">
    <property type="entry name" value="Leu-bd"/>
</dbReference>
<dbReference type="InterPro" id="IPR051010">
    <property type="entry name" value="BCAA_transport"/>
</dbReference>
<dbReference type="AlphaFoldDB" id="L9WQR7"/>
<evidence type="ECO:0000313" key="3">
    <source>
        <dbReference type="EMBL" id="ELY51511.1"/>
    </source>
</evidence>
<dbReference type="RefSeq" id="WP_008426943.1">
    <property type="nucleotide sequence ID" value="NZ_AOIA01000162.1"/>
</dbReference>
<keyword evidence="3" id="KW-0675">Receptor</keyword>
<reference evidence="3 4" key="1">
    <citation type="journal article" date="2014" name="PLoS Genet.">
        <title>Phylogenetically driven sequencing of extremely halophilic archaea reveals strategies for static and dynamic osmo-response.</title>
        <authorList>
            <person name="Becker E.A."/>
            <person name="Seitzer P.M."/>
            <person name="Tritt A."/>
            <person name="Larsen D."/>
            <person name="Krusor M."/>
            <person name="Yao A.I."/>
            <person name="Wu D."/>
            <person name="Madern D."/>
            <person name="Eisen J.A."/>
            <person name="Darling A.E."/>
            <person name="Facciotti M.T."/>
        </authorList>
    </citation>
    <scope>NUCLEOTIDE SEQUENCE [LARGE SCALE GENOMIC DNA]</scope>
    <source>
        <strain evidence="3 4">DSM 18795</strain>
    </source>
</reference>
<dbReference type="CDD" id="cd20014">
    <property type="entry name" value="PBP1_RPA0668_benzoate-like"/>
    <property type="match status" value="1"/>
</dbReference>
<dbReference type="InterPro" id="IPR028082">
    <property type="entry name" value="Peripla_BP_I"/>
</dbReference>
<evidence type="ECO:0000256" key="1">
    <source>
        <dbReference type="ARBA" id="ARBA00022729"/>
    </source>
</evidence>
<gene>
    <name evidence="3" type="ORF">C492_20560</name>
</gene>
<keyword evidence="4" id="KW-1185">Reference proteome</keyword>
<dbReference type="Gene3D" id="3.40.50.2300">
    <property type="match status" value="2"/>
</dbReference>
<feature type="domain" description="Leucine-binding protein" evidence="2">
    <location>
        <begin position="43"/>
        <end position="380"/>
    </location>
</feature>
<evidence type="ECO:0000259" key="2">
    <source>
        <dbReference type="Pfam" id="PF13458"/>
    </source>
</evidence>
<keyword evidence="1" id="KW-0732">Signal</keyword>
<protein>
    <submittedName>
        <fullName evidence="3">Extracellular ligand-binding receptor</fullName>
    </submittedName>
</protein>
<dbReference type="SUPFAM" id="SSF53822">
    <property type="entry name" value="Periplasmic binding protein-like I"/>
    <property type="match status" value="1"/>
</dbReference>
<organism evidence="3 4">
    <name type="scientific">Natronococcus jeotgali DSM 18795</name>
    <dbReference type="NCBI Taxonomy" id="1227498"/>
    <lineage>
        <taxon>Archaea</taxon>
        <taxon>Methanobacteriati</taxon>
        <taxon>Methanobacteriota</taxon>
        <taxon>Stenosarchaea group</taxon>
        <taxon>Halobacteria</taxon>
        <taxon>Halobacteriales</taxon>
        <taxon>Natrialbaceae</taxon>
        <taxon>Natronococcus</taxon>
    </lineage>
</organism>